<dbReference type="InterPro" id="IPR016181">
    <property type="entry name" value="Acyl_CoA_acyltransferase"/>
</dbReference>
<protein>
    <recommendedName>
        <fullName evidence="1">N-acetyltransferase domain-containing protein</fullName>
    </recommendedName>
</protein>
<dbReference type="SUPFAM" id="SSF55729">
    <property type="entry name" value="Acyl-CoA N-acyltransferases (Nat)"/>
    <property type="match status" value="1"/>
</dbReference>
<feature type="domain" description="N-acetyltransferase" evidence="1">
    <location>
        <begin position="12"/>
        <end position="162"/>
    </location>
</feature>
<proteinExistence type="predicted"/>
<reference evidence="2 3" key="1">
    <citation type="submission" date="2017-05" db="EMBL/GenBank/DDBJ databases">
        <title>Vagococcus spp. assemblies.</title>
        <authorList>
            <person name="Gulvik C.A."/>
        </authorList>
    </citation>
    <scope>NUCLEOTIDE SEQUENCE [LARGE SCALE GENOMIC DNA]</scope>
    <source>
        <strain evidence="2 3">LMG 24798</strain>
    </source>
</reference>
<dbReference type="GO" id="GO:0016747">
    <property type="term" value="F:acyltransferase activity, transferring groups other than amino-acyl groups"/>
    <property type="evidence" value="ECO:0007669"/>
    <property type="project" value="InterPro"/>
</dbReference>
<evidence type="ECO:0000313" key="3">
    <source>
        <dbReference type="Proteomes" id="UP000286773"/>
    </source>
</evidence>
<dbReference type="PROSITE" id="PS51186">
    <property type="entry name" value="GNAT"/>
    <property type="match status" value="1"/>
</dbReference>
<dbReference type="OrthoDB" id="9797989at2"/>
<dbReference type="Proteomes" id="UP000286773">
    <property type="component" value="Unassembled WGS sequence"/>
</dbReference>
<gene>
    <name evidence="2" type="ORF">CBF27_10245</name>
</gene>
<dbReference type="InterPro" id="IPR000182">
    <property type="entry name" value="GNAT_dom"/>
</dbReference>
<dbReference type="RefSeq" id="WP_126814212.1">
    <property type="nucleotide sequence ID" value="NZ_NGKC01000011.1"/>
</dbReference>
<dbReference type="EMBL" id="NGKC01000011">
    <property type="protein sequence ID" value="RSU10685.1"/>
    <property type="molecule type" value="Genomic_DNA"/>
</dbReference>
<organism evidence="2 3">
    <name type="scientific">Vagococcus acidifermentans</name>
    <dbReference type="NCBI Taxonomy" id="564710"/>
    <lineage>
        <taxon>Bacteria</taxon>
        <taxon>Bacillati</taxon>
        <taxon>Bacillota</taxon>
        <taxon>Bacilli</taxon>
        <taxon>Lactobacillales</taxon>
        <taxon>Enterococcaceae</taxon>
        <taxon>Vagococcus</taxon>
    </lineage>
</organism>
<dbReference type="Pfam" id="PF13302">
    <property type="entry name" value="Acetyltransf_3"/>
    <property type="match status" value="1"/>
</dbReference>
<dbReference type="AlphaFoldDB" id="A0A430ARK3"/>
<name>A0A430ARK3_9ENTE</name>
<keyword evidence="3" id="KW-1185">Reference proteome</keyword>
<accession>A0A430ARK3</accession>
<evidence type="ECO:0000313" key="2">
    <source>
        <dbReference type="EMBL" id="RSU10685.1"/>
    </source>
</evidence>
<sequence>MQLIHPETEHIAEIAAFRQEFIDCQDILHGTGQLAKFSSIEKWLTTIHKNNGQKTQFLIVGKDDRRLIGMLHVQHRLSEFDTQWGGHIRYCIRNSERGKGFAKKALIASLDYCQDIGLKRVLLTCNSENKPSVRVIESCGGKLENTIRLNRKNIKRYWIPLNEKEKTCL</sequence>
<dbReference type="PANTHER" id="PTHR39173:SF1">
    <property type="entry name" value="ACETYLTRANSFERASE"/>
    <property type="match status" value="1"/>
</dbReference>
<dbReference type="PANTHER" id="PTHR39173">
    <property type="entry name" value="ACETYLTRANSFERASE"/>
    <property type="match status" value="1"/>
</dbReference>
<dbReference type="Gene3D" id="3.40.630.30">
    <property type="match status" value="1"/>
</dbReference>
<evidence type="ECO:0000259" key="1">
    <source>
        <dbReference type="PROSITE" id="PS51186"/>
    </source>
</evidence>
<comment type="caution">
    <text evidence="2">The sequence shown here is derived from an EMBL/GenBank/DDBJ whole genome shotgun (WGS) entry which is preliminary data.</text>
</comment>